<evidence type="ECO:0000256" key="4">
    <source>
        <dbReference type="ARBA" id="ARBA00023034"/>
    </source>
</evidence>
<dbReference type="Proteomes" id="UP000825935">
    <property type="component" value="Chromosome 14"/>
</dbReference>
<evidence type="ECO:0000313" key="7">
    <source>
        <dbReference type="EMBL" id="KAH7415009.1"/>
    </source>
</evidence>
<dbReference type="GO" id="GO:0000139">
    <property type="term" value="C:Golgi membrane"/>
    <property type="evidence" value="ECO:0007669"/>
    <property type="project" value="UniProtKB-SubCell"/>
</dbReference>
<dbReference type="PANTHER" id="PTHR11062">
    <property type="entry name" value="EXOSTOSIN HEPARAN SULFATE GLYCOSYLTRANSFERASE -RELATED"/>
    <property type="match status" value="1"/>
</dbReference>
<evidence type="ECO:0000256" key="1">
    <source>
        <dbReference type="ARBA" id="ARBA00004323"/>
    </source>
</evidence>
<evidence type="ECO:0000256" key="5">
    <source>
        <dbReference type="SAM" id="MobiDB-lite"/>
    </source>
</evidence>
<keyword evidence="4" id="KW-0333">Golgi apparatus</keyword>
<evidence type="ECO:0000313" key="8">
    <source>
        <dbReference type="Proteomes" id="UP000825935"/>
    </source>
</evidence>
<feature type="region of interest" description="Disordered" evidence="5">
    <location>
        <begin position="61"/>
        <end position="87"/>
    </location>
</feature>
<dbReference type="GO" id="GO:0016757">
    <property type="term" value="F:glycosyltransferase activity"/>
    <property type="evidence" value="ECO:0007669"/>
    <property type="project" value="InterPro"/>
</dbReference>
<sequence>MKFSLKALSFFIVSCASLLILLVPYAAHNPVVHSGRDALLNLQLHRQSGLYNLQQHHLTRHRDGLAKKRQPEEEENHNFSHTGETRSRDELCSGRRVFIHGLPAAFNSDLLRHCKGGLATWINFCPDLEHDGFGEPLQTEDEFQAANGSPSPDSSWKADALAMEDSAQSSGEPSSSPFPFPGWYRTDPYMLEVIFHRRLLRYTCLTQDPDVADAFFLPYYTGIDALRFLYANVSSKPKVRHGSKLVKWLQQDAIAKKSWKKHGGRDHFLVISRTAWDFEGNGKEGWGTGFLTLPEVKNMTVLLVERNTWRANQHAIPYPTSFHPSSPLELDRWIHKMQSEARPYLFAFIGSVRPKLMKGGIRDALIEQCSSSKHCYLLSCKKLRCSHNPRPIVETFLHAQFCLQPRGDTATRRSLFDSIIAGCIPVLFHNDTAYTQYKWHLPLEAHRWSVYIDEKEIREGVRLEDVLMQYTQDSITKMRNALIDMLPRVVYAGFSSEQESLSDAVDVSVRELLRMVARHKRNWSADPSIKPASDIVQMI</sequence>
<accession>A0A8T2T7S7</accession>
<reference evidence="7" key="1">
    <citation type="submission" date="2021-08" db="EMBL/GenBank/DDBJ databases">
        <title>WGS assembly of Ceratopteris richardii.</title>
        <authorList>
            <person name="Marchant D.B."/>
            <person name="Chen G."/>
            <person name="Jenkins J."/>
            <person name="Shu S."/>
            <person name="Leebens-Mack J."/>
            <person name="Grimwood J."/>
            <person name="Schmutz J."/>
            <person name="Soltis P."/>
            <person name="Soltis D."/>
            <person name="Chen Z.-H."/>
        </authorList>
    </citation>
    <scope>NUCLEOTIDE SEQUENCE</scope>
    <source>
        <strain evidence="7">Whitten #5841</strain>
        <tissue evidence="7">Leaf</tissue>
    </source>
</reference>
<keyword evidence="8" id="KW-1185">Reference proteome</keyword>
<dbReference type="InterPro" id="IPR004263">
    <property type="entry name" value="Exostosin"/>
</dbReference>
<keyword evidence="3" id="KW-0812">Transmembrane</keyword>
<organism evidence="7 8">
    <name type="scientific">Ceratopteris richardii</name>
    <name type="common">Triangle waterfern</name>
    <dbReference type="NCBI Taxonomy" id="49495"/>
    <lineage>
        <taxon>Eukaryota</taxon>
        <taxon>Viridiplantae</taxon>
        <taxon>Streptophyta</taxon>
        <taxon>Embryophyta</taxon>
        <taxon>Tracheophyta</taxon>
        <taxon>Polypodiopsida</taxon>
        <taxon>Polypodiidae</taxon>
        <taxon>Polypodiales</taxon>
        <taxon>Pteridineae</taxon>
        <taxon>Pteridaceae</taxon>
        <taxon>Parkerioideae</taxon>
        <taxon>Ceratopteris</taxon>
    </lineage>
</organism>
<evidence type="ECO:0000259" key="6">
    <source>
        <dbReference type="Pfam" id="PF03016"/>
    </source>
</evidence>
<evidence type="ECO:0000256" key="3">
    <source>
        <dbReference type="ARBA" id="ARBA00022968"/>
    </source>
</evidence>
<protein>
    <recommendedName>
        <fullName evidence="6">Exostosin GT47 domain-containing protein</fullName>
    </recommendedName>
</protein>
<keyword evidence="3" id="KW-0735">Signal-anchor</keyword>
<dbReference type="Pfam" id="PF03016">
    <property type="entry name" value="Exostosin_GT47"/>
    <property type="match status" value="1"/>
</dbReference>
<dbReference type="InterPro" id="IPR040911">
    <property type="entry name" value="Exostosin_GT47"/>
</dbReference>
<comment type="subcellular location">
    <subcellularLocation>
        <location evidence="1">Golgi apparatus membrane</location>
        <topology evidence="1">Single-pass type II membrane protein</topology>
    </subcellularLocation>
</comment>
<evidence type="ECO:0000256" key="2">
    <source>
        <dbReference type="ARBA" id="ARBA00010271"/>
    </source>
</evidence>
<dbReference type="AlphaFoldDB" id="A0A8T2T7S7"/>
<comment type="caution">
    <text evidence="7">The sequence shown here is derived from an EMBL/GenBank/DDBJ whole genome shotgun (WGS) entry which is preliminary data.</text>
</comment>
<name>A0A8T2T7S7_CERRI</name>
<dbReference type="EMBL" id="CM035419">
    <property type="protein sequence ID" value="KAH7415009.1"/>
    <property type="molecule type" value="Genomic_DNA"/>
</dbReference>
<comment type="similarity">
    <text evidence="2">Belongs to the glycosyltransferase 47 family.</text>
</comment>
<proteinExistence type="inferred from homology"/>
<feature type="domain" description="Exostosin GT47" evidence="6">
    <location>
        <begin position="92"/>
        <end position="464"/>
    </location>
</feature>
<dbReference type="OMA" id="WPAGICE"/>
<dbReference type="PANTHER" id="PTHR11062:SF58">
    <property type="entry name" value="XYLOGLUCAN GALACTOSYLTRANSFERASE GT19-RELATED"/>
    <property type="match status" value="1"/>
</dbReference>
<gene>
    <name evidence="7" type="ORF">KP509_14G023300</name>
</gene>
<feature type="compositionally biased region" description="Basic and acidic residues" evidence="5">
    <location>
        <begin position="61"/>
        <end position="71"/>
    </location>
</feature>
<dbReference type="OrthoDB" id="1924787at2759"/>